<evidence type="ECO:0000313" key="1">
    <source>
        <dbReference type="EMBL" id="EFU67843.1"/>
    </source>
</evidence>
<name>E6KWG2_9PAST</name>
<organism evidence="1 2">
    <name type="scientific">Aggregatibacter segnis ATCC 33393</name>
    <dbReference type="NCBI Taxonomy" id="888057"/>
    <lineage>
        <taxon>Bacteria</taxon>
        <taxon>Pseudomonadati</taxon>
        <taxon>Pseudomonadota</taxon>
        <taxon>Gammaproteobacteria</taxon>
        <taxon>Pasteurellales</taxon>
        <taxon>Pasteurellaceae</taxon>
        <taxon>Aggregatibacter</taxon>
    </lineage>
</organism>
<dbReference type="Proteomes" id="UP000032871">
    <property type="component" value="Unassembled WGS sequence"/>
</dbReference>
<reference evidence="1 2" key="1">
    <citation type="submission" date="2010-12" db="EMBL/GenBank/DDBJ databases">
        <authorList>
            <person name="Muzny D."/>
            <person name="Qin X."/>
            <person name="Deng J."/>
            <person name="Jiang H."/>
            <person name="Liu Y."/>
            <person name="Qu J."/>
            <person name="Song X.-Z."/>
            <person name="Zhang L."/>
            <person name="Thornton R."/>
            <person name="Coyle M."/>
            <person name="Francisco L."/>
            <person name="Jackson L."/>
            <person name="Javaid M."/>
            <person name="Korchina V."/>
            <person name="Kovar C."/>
            <person name="Mata R."/>
            <person name="Mathew T."/>
            <person name="Ngo R."/>
            <person name="Nguyen L."/>
            <person name="Nguyen N."/>
            <person name="Okwuonu G."/>
            <person name="Ongeri F."/>
            <person name="Pham C."/>
            <person name="Simmons D."/>
            <person name="Wilczek-Boney K."/>
            <person name="Hale W."/>
            <person name="Jakkamsetti A."/>
            <person name="Pham P."/>
            <person name="Ruth R."/>
            <person name="San Lucas F."/>
            <person name="Warren J."/>
            <person name="Zhang J."/>
            <person name="Zhao Z."/>
            <person name="Zhou C."/>
            <person name="Zhu D."/>
            <person name="Lee S."/>
            <person name="Bess C."/>
            <person name="Blankenburg K."/>
            <person name="Forbes L."/>
            <person name="Fu Q."/>
            <person name="Gubbala S."/>
            <person name="Hirani K."/>
            <person name="Jayaseelan J.C."/>
            <person name="Lara F."/>
            <person name="Munidasa M."/>
            <person name="Palculict T."/>
            <person name="Patil S."/>
            <person name="Pu L.-L."/>
            <person name="Saada N."/>
            <person name="Tang L."/>
            <person name="Weissenberger G."/>
            <person name="Zhu Y."/>
            <person name="Hemphill L."/>
            <person name="Shang Y."/>
            <person name="Youmans B."/>
            <person name="Ayvaz T."/>
            <person name="Ross M."/>
            <person name="Santibanez J."/>
            <person name="Aqrawi P."/>
            <person name="Gross S."/>
            <person name="Joshi V."/>
            <person name="Fowler G."/>
            <person name="Nazareth L."/>
            <person name="Reid J."/>
            <person name="Worley K."/>
            <person name="Petrosino J."/>
            <person name="Highlander S."/>
            <person name="Gibbs R."/>
        </authorList>
    </citation>
    <scope>NUCLEOTIDE SEQUENCE [LARGE SCALE GENOMIC DNA]</scope>
    <source>
        <strain evidence="1 2">ATCC 33393</strain>
    </source>
</reference>
<dbReference type="EMBL" id="AEPS01000003">
    <property type="protein sequence ID" value="EFU67843.1"/>
    <property type="molecule type" value="Genomic_DNA"/>
</dbReference>
<accession>E6KWG2</accession>
<keyword evidence="2" id="KW-1185">Reference proteome</keyword>
<evidence type="ECO:0000313" key="2">
    <source>
        <dbReference type="Proteomes" id="UP000032871"/>
    </source>
</evidence>
<sequence>MLGLFHQVAQTAFSEHKFSSVIKKLSKKSVGILAKKLPIGNDQFTVSLRGAFIHIIIRSHPSSDKKALLFEDKRTIKQPHF</sequence>
<gene>
    <name evidence="1" type="ORF">HMPREF9064_0506</name>
</gene>
<comment type="caution">
    <text evidence="1">The sequence shown here is derived from an EMBL/GenBank/DDBJ whole genome shotgun (WGS) entry which is preliminary data.</text>
</comment>
<protein>
    <submittedName>
        <fullName evidence="1">Uncharacterized protein</fullName>
    </submittedName>
</protein>
<dbReference type="AlphaFoldDB" id="E6KWG2"/>
<dbReference type="HOGENOM" id="CLU_2566229_0_0_6"/>
<proteinExistence type="predicted"/>